<proteinExistence type="predicted"/>
<protein>
    <submittedName>
        <fullName evidence="1">Uncharacterized protein</fullName>
    </submittedName>
</protein>
<dbReference type="Proteomes" id="UP001234178">
    <property type="component" value="Unassembled WGS sequence"/>
</dbReference>
<reference evidence="1 2" key="1">
    <citation type="journal article" date="2023" name="Nucleic Acids Res.">
        <title>The hologenome of Daphnia magna reveals possible DNA methylation and microbiome-mediated evolution of the host genome.</title>
        <authorList>
            <person name="Chaturvedi A."/>
            <person name="Li X."/>
            <person name="Dhandapani V."/>
            <person name="Marshall H."/>
            <person name="Kissane S."/>
            <person name="Cuenca-Cambronero M."/>
            <person name="Asole G."/>
            <person name="Calvet F."/>
            <person name="Ruiz-Romero M."/>
            <person name="Marangio P."/>
            <person name="Guigo R."/>
            <person name="Rago D."/>
            <person name="Mirbahai L."/>
            <person name="Eastwood N."/>
            <person name="Colbourne J.K."/>
            <person name="Zhou J."/>
            <person name="Mallon E."/>
            <person name="Orsini L."/>
        </authorList>
    </citation>
    <scope>NUCLEOTIDE SEQUENCE [LARGE SCALE GENOMIC DNA]</scope>
    <source>
        <strain evidence="1">LRV0_1</strain>
    </source>
</reference>
<keyword evidence="2" id="KW-1185">Reference proteome</keyword>
<accession>A0ABQ9ZY10</accession>
<dbReference type="EMBL" id="JAOYFB010000008">
    <property type="protein sequence ID" value="KAK4017560.1"/>
    <property type="molecule type" value="Genomic_DNA"/>
</dbReference>
<evidence type="ECO:0000313" key="1">
    <source>
        <dbReference type="EMBL" id="KAK4017560.1"/>
    </source>
</evidence>
<sequence>MQNTHEVKPMCIHIEYKYIPCSLHIEVKTHEVKKLMSKTVYSHCEYKCDHIGIQKSKLMLKWELSLG</sequence>
<evidence type="ECO:0000313" key="2">
    <source>
        <dbReference type="Proteomes" id="UP001234178"/>
    </source>
</evidence>
<comment type="caution">
    <text evidence="1">The sequence shown here is derived from an EMBL/GenBank/DDBJ whole genome shotgun (WGS) entry which is preliminary data.</text>
</comment>
<name>A0ABQ9ZY10_9CRUS</name>
<organism evidence="1 2">
    <name type="scientific">Daphnia magna</name>
    <dbReference type="NCBI Taxonomy" id="35525"/>
    <lineage>
        <taxon>Eukaryota</taxon>
        <taxon>Metazoa</taxon>
        <taxon>Ecdysozoa</taxon>
        <taxon>Arthropoda</taxon>
        <taxon>Crustacea</taxon>
        <taxon>Branchiopoda</taxon>
        <taxon>Diplostraca</taxon>
        <taxon>Cladocera</taxon>
        <taxon>Anomopoda</taxon>
        <taxon>Daphniidae</taxon>
        <taxon>Daphnia</taxon>
    </lineage>
</organism>
<gene>
    <name evidence="1" type="ORF">OUZ56_033066</name>
</gene>